<dbReference type="EMBL" id="AYYR01000067">
    <property type="protein sequence ID" value="KRM74876.1"/>
    <property type="molecule type" value="Genomic_DNA"/>
</dbReference>
<comment type="caution">
    <text evidence="9">The sequence shown here is derived from an EMBL/GenBank/DDBJ whole genome shotgun (WGS) entry which is preliminary data.</text>
</comment>
<evidence type="ECO:0000256" key="6">
    <source>
        <dbReference type="ARBA" id="ARBA00023136"/>
    </source>
</evidence>
<name>A0A0R2BGI9_SECCO</name>
<dbReference type="STRING" id="33960.TY91_10225"/>
<evidence type="ECO:0000256" key="4">
    <source>
        <dbReference type="ARBA" id="ARBA00022692"/>
    </source>
</evidence>
<keyword evidence="3" id="KW-1003">Cell membrane</keyword>
<gene>
    <name evidence="9" type="ORF">FC82_GL002819</name>
</gene>
<dbReference type="InterPro" id="IPR000390">
    <property type="entry name" value="Small_drug/metabolite_transptr"/>
</dbReference>
<dbReference type="InterPro" id="IPR037185">
    <property type="entry name" value="EmrE-like"/>
</dbReference>
<evidence type="ECO:0000256" key="2">
    <source>
        <dbReference type="ARBA" id="ARBA00022448"/>
    </source>
</evidence>
<proteinExistence type="inferred from homology"/>
<feature type="transmembrane region" description="Helical" evidence="8">
    <location>
        <begin position="43"/>
        <end position="60"/>
    </location>
</feature>
<dbReference type="GO" id="GO:0022857">
    <property type="term" value="F:transmembrane transporter activity"/>
    <property type="evidence" value="ECO:0007669"/>
    <property type="project" value="InterPro"/>
</dbReference>
<evidence type="ECO:0000313" key="10">
    <source>
        <dbReference type="Proteomes" id="UP000051845"/>
    </source>
</evidence>
<keyword evidence="5 8" id="KW-1133">Transmembrane helix</keyword>
<dbReference type="AlphaFoldDB" id="A0A0R2BGI9"/>
<keyword evidence="2" id="KW-0813">Transport</keyword>
<feature type="transmembrane region" description="Helical" evidence="8">
    <location>
        <begin position="72"/>
        <end position="92"/>
    </location>
</feature>
<dbReference type="PATRIC" id="fig|1423733.4.peg.2944"/>
<protein>
    <submittedName>
        <fullName evidence="9">Small multidrug resistance protein</fullName>
    </submittedName>
</protein>
<keyword evidence="4 7" id="KW-0812">Transmembrane</keyword>
<dbReference type="PANTHER" id="PTHR30561:SF0">
    <property type="entry name" value="GUANIDINIUM EXPORTER"/>
    <property type="match status" value="1"/>
</dbReference>
<evidence type="ECO:0000256" key="7">
    <source>
        <dbReference type="RuleBase" id="RU003942"/>
    </source>
</evidence>
<accession>A0A0R2BGI9</accession>
<evidence type="ECO:0000256" key="8">
    <source>
        <dbReference type="SAM" id="Phobius"/>
    </source>
</evidence>
<keyword evidence="6 8" id="KW-0472">Membrane</keyword>
<reference evidence="9 10" key="1">
    <citation type="journal article" date="2015" name="Genome Announc.">
        <title>Expanding the biotechnology potential of lactobacilli through comparative genomics of 213 strains and associated genera.</title>
        <authorList>
            <person name="Sun Z."/>
            <person name="Harris H.M."/>
            <person name="McCann A."/>
            <person name="Guo C."/>
            <person name="Argimon S."/>
            <person name="Zhang W."/>
            <person name="Yang X."/>
            <person name="Jeffery I.B."/>
            <person name="Cooney J.C."/>
            <person name="Kagawa T.F."/>
            <person name="Liu W."/>
            <person name="Song Y."/>
            <person name="Salvetti E."/>
            <person name="Wrobel A."/>
            <person name="Rasinkangas P."/>
            <person name="Parkhill J."/>
            <person name="Rea M.C."/>
            <person name="O'Sullivan O."/>
            <person name="Ritari J."/>
            <person name="Douillard F.P."/>
            <person name="Paul Ross R."/>
            <person name="Yang R."/>
            <person name="Briner A.E."/>
            <person name="Felis G.E."/>
            <person name="de Vos W.M."/>
            <person name="Barrangou R."/>
            <person name="Klaenhammer T.R."/>
            <person name="Caufield P.W."/>
            <person name="Cui Y."/>
            <person name="Zhang H."/>
            <person name="O'Toole P.W."/>
        </authorList>
    </citation>
    <scope>NUCLEOTIDE SEQUENCE [LARGE SCALE GENOMIC DNA]</scope>
    <source>
        <strain evidence="9 10">DSM 20515</strain>
    </source>
</reference>
<dbReference type="FunFam" id="1.10.3730.20:FF:000001">
    <property type="entry name" value="Quaternary ammonium compound resistance transporter SugE"/>
    <property type="match status" value="1"/>
</dbReference>
<organism evidence="9 10">
    <name type="scientific">Secundilactobacillus collinoides DSM 20515 = JCM 1123</name>
    <dbReference type="NCBI Taxonomy" id="1423733"/>
    <lineage>
        <taxon>Bacteria</taxon>
        <taxon>Bacillati</taxon>
        <taxon>Bacillota</taxon>
        <taxon>Bacilli</taxon>
        <taxon>Lactobacillales</taxon>
        <taxon>Lactobacillaceae</taxon>
        <taxon>Secundilactobacillus</taxon>
    </lineage>
</organism>
<dbReference type="GO" id="GO:0005886">
    <property type="term" value="C:plasma membrane"/>
    <property type="evidence" value="ECO:0007669"/>
    <property type="project" value="UniProtKB-SubCell"/>
</dbReference>
<dbReference type="Pfam" id="PF00893">
    <property type="entry name" value="Multi_Drug_Res"/>
    <property type="match status" value="1"/>
</dbReference>
<feature type="transmembrane region" description="Helical" evidence="8">
    <location>
        <begin position="98"/>
        <end position="117"/>
    </location>
</feature>
<comment type="subcellular location">
    <subcellularLocation>
        <location evidence="1 7">Cell membrane</location>
        <topology evidence="1 7">Multi-pass membrane protein</topology>
    </subcellularLocation>
</comment>
<dbReference type="Proteomes" id="UP000051845">
    <property type="component" value="Unassembled WGS sequence"/>
</dbReference>
<feature type="transmembrane region" description="Helical" evidence="8">
    <location>
        <begin position="12"/>
        <end position="31"/>
    </location>
</feature>
<dbReference type="Gene3D" id="1.10.3730.20">
    <property type="match status" value="1"/>
</dbReference>
<evidence type="ECO:0000256" key="3">
    <source>
        <dbReference type="ARBA" id="ARBA00022475"/>
    </source>
</evidence>
<evidence type="ECO:0000313" key="9">
    <source>
        <dbReference type="EMBL" id="KRM74876.1"/>
    </source>
</evidence>
<dbReference type="PANTHER" id="PTHR30561">
    <property type="entry name" value="SMR FAMILY PROTON-DEPENDENT DRUG EFFLUX TRANSPORTER SUGE"/>
    <property type="match status" value="1"/>
</dbReference>
<dbReference type="InterPro" id="IPR045324">
    <property type="entry name" value="Small_multidrug_res"/>
</dbReference>
<evidence type="ECO:0000256" key="5">
    <source>
        <dbReference type="ARBA" id="ARBA00022989"/>
    </source>
</evidence>
<sequence>MVSGAFLFKEEMIMAWLYLVIAGVFEVVWATLMKLSEGFSHPVYSGLTVLGMIASFAFLAKATHQLPLSIAYPVWTGIGAVGTVIIGVVLFGDKLSPLTWFFVGVLFIGIIGIKLTAN</sequence>
<comment type="similarity">
    <text evidence="7">Belongs to the drug/metabolite transporter (DMT) superfamily. Small multidrug resistance (SMR) (TC 2.A.7.1) family.</text>
</comment>
<evidence type="ECO:0000256" key="1">
    <source>
        <dbReference type="ARBA" id="ARBA00004651"/>
    </source>
</evidence>
<dbReference type="SUPFAM" id="SSF103481">
    <property type="entry name" value="Multidrug resistance efflux transporter EmrE"/>
    <property type="match status" value="1"/>
</dbReference>